<dbReference type="Gene3D" id="1.10.510.10">
    <property type="entry name" value="Transferase(Phosphotransferase) domain 1"/>
    <property type="match status" value="1"/>
</dbReference>
<organism evidence="2 3">
    <name type="scientific">Armillaria borealis</name>
    <dbReference type="NCBI Taxonomy" id="47425"/>
    <lineage>
        <taxon>Eukaryota</taxon>
        <taxon>Fungi</taxon>
        <taxon>Dikarya</taxon>
        <taxon>Basidiomycota</taxon>
        <taxon>Agaricomycotina</taxon>
        <taxon>Agaricomycetes</taxon>
        <taxon>Agaricomycetidae</taxon>
        <taxon>Agaricales</taxon>
        <taxon>Marasmiineae</taxon>
        <taxon>Physalacriaceae</taxon>
        <taxon>Armillaria</taxon>
    </lineage>
</organism>
<dbReference type="PANTHER" id="PTHR38248">
    <property type="entry name" value="FUNK1 6"/>
    <property type="match status" value="1"/>
</dbReference>
<dbReference type="SUPFAM" id="SSF56112">
    <property type="entry name" value="Protein kinase-like (PK-like)"/>
    <property type="match status" value="1"/>
</dbReference>
<keyword evidence="3" id="KW-1185">Reference proteome</keyword>
<name>A0AA39J1D6_9AGAR</name>
<gene>
    <name evidence="2" type="ORF">EV421DRAFT_1718641</name>
</gene>
<sequence length="715" mass="81037">MTIKELSPTIPQLSVQFYQESVIPQVNAEDVDKVLEALVKRKFLLNGRWKYFPKAPSESEINESPAFEPMQDIWKDVIDAARALIFRQTPPTIFMETRANENIWSDSNGSFKSDGYTRLYASRKARVVTTNSTESGIHLHNASVSGINVRKILGNAAQILHSDPCRRFIRGTIVGNTSMRFWFFSRSHVFVTQAFDFISNPRPLIHYIVSLAFASLQNLGFDPTVRRVAIPIQESAENELQYAIQYDYHIGGQVYRTVDSLSSPRANIISRGGRVWKVRRVGDQEDKYYALKDVWIAHDTMTEGEIQRSLFESIQNSQTDKEDFKRYFIEIEDCKLVAWNDEVDKTSSFMRQPLPRHFQTFLLGAVASPDSSHKQVTGPTVGVSMGVPGSGPRYLYTDKKHCRIVYREVGTPLDSLTRPGMVLRALVSATRGLEWMYKGGYVHQDVSGGNLIWMEGSNITKITDIEYAKKFLSDPGIGDRKTVSYLRTTLAECLTSCQGTAIFMPVEIQAETYFSVEGTKDDSAALEDQASYYIPHNFLHDLESLWWIGEHALFSSVPASGKVPYLQRQITSYKNLFPHSSAGNNSRTMFLSNKDVHDRHIANLPREYTNAAKALSNARRFLKNQYLCLEANPDFPHVERLDFAPIYGLRSYFESAEKHIYIYETIPLTSHNDYPRLPSDSDQELMDDISQVAKLTGRVLGPEVNDQEGNAGLVS</sequence>
<dbReference type="PANTHER" id="PTHR38248:SF2">
    <property type="entry name" value="FUNK1 11"/>
    <property type="match status" value="1"/>
</dbReference>
<dbReference type="InterPro" id="IPR040976">
    <property type="entry name" value="Pkinase_fungal"/>
</dbReference>
<protein>
    <recommendedName>
        <fullName evidence="1">Fungal-type protein kinase domain-containing protein</fullName>
    </recommendedName>
</protein>
<dbReference type="Pfam" id="PF17667">
    <property type="entry name" value="Pkinase_fungal"/>
    <property type="match status" value="1"/>
</dbReference>
<dbReference type="EMBL" id="JAUEPT010000081">
    <property type="protein sequence ID" value="KAK0433467.1"/>
    <property type="molecule type" value="Genomic_DNA"/>
</dbReference>
<comment type="caution">
    <text evidence="2">The sequence shown here is derived from an EMBL/GenBank/DDBJ whole genome shotgun (WGS) entry which is preliminary data.</text>
</comment>
<proteinExistence type="predicted"/>
<evidence type="ECO:0000313" key="2">
    <source>
        <dbReference type="EMBL" id="KAK0433467.1"/>
    </source>
</evidence>
<reference evidence="2" key="1">
    <citation type="submission" date="2023-06" db="EMBL/GenBank/DDBJ databases">
        <authorList>
            <consortium name="Lawrence Berkeley National Laboratory"/>
            <person name="Ahrendt S."/>
            <person name="Sahu N."/>
            <person name="Indic B."/>
            <person name="Wong-Bajracharya J."/>
            <person name="Merenyi Z."/>
            <person name="Ke H.-M."/>
            <person name="Monk M."/>
            <person name="Kocsube S."/>
            <person name="Drula E."/>
            <person name="Lipzen A."/>
            <person name="Balint B."/>
            <person name="Henrissat B."/>
            <person name="Andreopoulos B."/>
            <person name="Martin F.M."/>
            <person name="Harder C.B."/>
            <person name="Rigling D."/>
            <person name="Ford K.L."/>
            <person name="Foster G.D."/>
            <person name="Pangilinan J."/>
            <person name="Papanicolaou A."/>
            <person name="Barry K."/>
            <person name="LaButti K."/>
            <person name="Viragh M."/>
            <person name="Koriabine M."/>
            <person name="Yan M."/>
            <person name="Riley R."/>
            <person name="Champramary S."/>
            <person name="Plett K.L."/>
            <person name="Tsai I.J."/>
            <person name="Slot J."/>
            <person name="Sipos G."/>
            <person name="Plett J."/>
            <person name="Nagy L.G."/>
            <person name="Grigoriev I.V."/>
        </authorList>
    </citation>
    <scope>NUCLEOTIDE SEQUENCE</scope>
    <source>
        <strain evidence="2">FPL87.14</strain>
    </source>
</reference>
<evidence type="ECO:0000313" key="3">
    <source>
        <dbReference type="Proteomes" id="UP001175226"/>
    </source>
</evidence>
<dbReference type="AlphaFoldDB" id="A0AA39J1D6"/>
<dbReference type="InterPro" id="IPR011009">
    <property type="entry name" value="Kinase-like_dom_sf"/>
</dbReference>
<dbReference type="Proteomes" id="UP001175226">
    <property type="component" value="Unassembled WGS sequence"/>
</dbReference>
<evidence type="ECO:0000259" key="1">
    <source>
        <dbReference type="Pfam" id="PF17667"/>
    </source>
</evidence>
<accession>A0AA39J1D6</accession>
<feature type="domain" description="Fungal-type protein kinase" evidence="1">
    <location>
        <begin position="148"/>
        <end position="548"/>
    </location>
</feature>